<dbReference type="EC" id="2.8.5.2" evidence="14"/>
<keyword evidence="4 14" id="KW-0349">Heme</keyword>
<evidence type="ECO:0000256" key="17">
    <source>
        <dbReference type="PIRSR" id="PIRSR038455-3"/>
    </source>
</evidence>
<feature type="domain" description="Cytochrome c" evidence="19">
    <location>
        <begin position="64"/>
        <end position="148"/>
    </location>
</feature>
<accession>A0A512NPX5</accession>
<evidence type="ECO:0000256" key="9">
    <source>
        <dbReference type="ARBA" id="ARBA00022982"/>
    </source>
</evidence>
<organism evidence="20 21">
    <name type="scientific">Reyranella soli</name>
    <dbReference type="NCBI Taxonomy" id="1230389"/>
    <lineage>
        <taxon>Bacteria</taxon>
        <taxon>Pseudomonadati</taxon>
        <taxon>Pseudomonadota</taxon>
        <taxon>Alphaproteobacteria</taxon>
        <taxon>Hyphomicrobiales</taxon>
        <taxon>Reyranellaceae</taxon>
        <taxon>Reyranella</taxon>
    </lineage>
</organism>
<feature type="binding site" description="covalent" evidence="16">
    <location>
        <position position="82"/>
    </location>
    <ligand>
        <name>heme c</name>
        <dbReference type="ChEBI" id="CHEBI:61717"/>
        <label>1</label>
    </ligand>
</feature>
<comment type="subcellular location">
    <subcellularLocation>
        <location evidence="1 14">Periplasm</location>
    </subcellularLocation>
</comment>
<evidence type="ECO:0000256" key="2">
    <source>
        <dbReference type="ARBA" id="ARBA00011530"/>
    </source>
</evidence>
<evidence type="ECO:0000313" key="21">
    <source>
        <dbReference type="Proteomes" id="UP000321058"/>
    </source>
</evidence>
<feature type="active site" description="Cysteine persulfide intermediate" evidence="15">
    <location>
        <position position="223"/>
    </location>
</feature>
<evidence type="ECO:0000313" key="20">
    <source>
        <dbReference type="EMBL" id="GEP60993.1"/>
    </source>
</evidence>
<dbReference type="PIRSF" id="PIRSF038455">
    <property type="entry name" value="SoxA"/>
    <property type="match status" value="1"/>
</dbReference>
<comment type="catalytic activity">
    <reaction evidence="12 14">
        <text>L-cysteinyl-[SoxY protein] + thiosulfate + 2 Fe(III)-[cytochrome c] = S-sulfosulfanyl-L-cysteinyl-[SoxY protein] + 2 Fe(II)-[cytochrome c] + 2 H(+)</text>
        <dbReference type="Rhea" id="RHEA:56720"/>
        <dbReference type="Rhea" id="RHEA-COMP:10350"/>
        <dbReference type="Rhea" id="RHEA-COMP:14328"/>
        <dbReference type="Rhea" id="RHEA-COMP:14399"/>
        <dbReference type="Rhea" id="RHEA-COMP:14691"/>
        <dbReference type="ChEBI" id="CHEBI:15378"/>
        <dbReference type="ChEBI" id="CHEBI:29033"/>
        <dbReference type="ChEBI" id="CHEBI:29034"/>
        <dbReference type="ChEBI" id="CHEBI:29950"/>
        <dbReference type="ChEBI" id="CHEBI:33542"/>
        <dbReference type="ChEBI" id="CHEBI:139321"/>
        <dbReference type="EC" id="2.8.5.2"/>
    </reaction>
</comment>
<dbReference type="SUPFAM" id="SSF46626">
    <property type="entry name" value="Cytochrome c"/>
    <property type="match status" value="2"/>
</dbReference>
<comment type="similarity">
    <text evidence="11 14">Belongs to the SoxA family.</text>
</comment>
<evidence type="ECO:0000256" key="14">
    <source>
        <dbReference type="PIRNR" id="PIRNR038455"/>
    </source>
</evidence>
<evidence type="ECO:0000256" key="12">
    <source>
        <dbReference type="ARBA" id="ARBA00048077"/>
    </source>
</evidence>
<evidence type="ECO:0000256" key="1">
    <source>
        <dbReference type="ARBA" id="ARBA00004418"/>
    </source>
</evidence>
<feature type="binding site" description="axial binding residue" evidence="17">
    <location>
        <position position="115"/>
    </location>
    <ligand>
        <name>heme c</name>
        <dbReference type="ChEBI" id="CHEBI:61717"/>
        <label>1</label>
    </ligand>
    <ligandPart>
        <name>Fe</name>
        <dbReference type="ChEBI" id="CHEBI:18248"/>
    </ligandPart>
</feature>
<feature type="binding site" description="covalent" evidence="16">
    <location>
        <position position="178"/>
    </location>
    <ligand>
        <name>heme c</name>
        <dbReference type="ChEBI" id="CHEBI:61717"/>
        <label>2</label>
    </ligand>
</feature>
<dbReference type="Gene3D" id="1.10.760.10">
    <property type="entry name" value="Cytochrome c-like domain"/>
    <property type="match status" value="2"/>
</dbReference>
<comment type="catalytic activity">
    <reaction evidence="13 14">
        <text>S-sulfanyl-L-cysteinyl-[SoxY protein] + thiosulfate + 2 Fe(III)-[cytochrome c] = S-(2-sulfodisulfanyl)-L-cysteinyl-[SoxY protein] + 2 Fe(II)-[cytochrome c] + 2 H(+)</text>
        <dbReference type="Rhea" id="RHEA:51224"/>
        <dbReference type="Rhea" id="RHEA-COMP:10350"/>
        <dbReference type="Rhea" id="RHEA-COMP:14399"/>
        <dbReference type="Rhea" id="RHEA-COMP:14689"/>
        <dbReference type="Rhea" id="RHEA-COMP:14690"/>
        <dbReference type="ChEBI" id="CHEBI:15378"/>
        <dbReference type="ChEBI" id="CHEBI:29033"/>
        <dbReference type="ChEBI" id="CHEBI:29034"/>
        <dbReference type="ChEBI" id="CHEBI:33542"/>
        <dbReference type="ChEBI" id="CHEBI:61963"/>
        <dbReference type="ChEBI" id="CHEBI:140664"/>
        <dbReference type="EC" id="2.8.5.2"/>
    </reaction>
</comment>
<dbReference type="InterPro" id="IPR036909">
    <property type="entry name" value="Cyt_c-like_dom_sf"/>
</dbReference>
<keyword evidence="21" id="KW-1185">Reference proteome</keyword>
<dbReference type="GO" id="GO:0020037">
    <property type="term" value="F:heme binding"/>
    <property type="evidence" value="ECO:0007669"/>
    <property type="project" value="InterPro"/>
</dbReference>
<comment type="cofactor">
    <cofactor evidence="16">
        <name>heme</name>
        <dbReference type="ChEBI" id="CHEBI:30413"/>
    </cofactor>
    <text evidence="16">Binds 2 heme groups per subunit.</text>
</comment>
<dbReference type="GO" id="GO:0009055">
    <property type="term" value="F:electron transfer activity"/>
    <property type="evidence" value="ECO:0007669"/>
    <property type="project" value="InterPro"/>
</dbReference>
<feature type="binding site" evidence="16">
    <location>
        <position position="219"/>
    </location>
    <ligand>
        <name>substrate</name>
    </ligand>
</feature>
<keyword evidence="8 14" id="KW-0574">Periplasm</keyword>
<evidence type="ECO:0000256" key="3">
    <source>
        <dbReference type="ARBA" id="ARBA00022448"/>
    </source>
</evidence>
<proteinExistence type="inferred from homology"/>
<gene>
    <name evidence="20" type="ORF">RSO01_81590</name>
</gene>
<dbReference type="GO" id="GO:0016669">
    <property type="term" value="F:oxidoreductase activity, acting on a sulfur group of donors, cytochrome as acceptor"/>
    <property type="evidence" value="ECO:0007669"/>
    <property type="project" value="InterPro"/>
</dbReference>
<keyword evidence="6 14" id="KW-0479">Metal-binding</keyword>
<keyword evidence="3 14" id="KW-0813">Transport</keyword>
<dbReference type="RefSeq" id="WP_246159154.1">
    <property type="nucleotide sequence ID" value="NZ_BKAJ01000194.1"/>
</dbReference>
<feature type="binding site" description="covalent" evidence="16">
    <location>
        <position position="79"/>
    </location>
    <ligand>
        <name>heme c</name>
        <dbReference type="ChEBI" id="CHEBI:61717"/>
        <label>1</label>
    </ligand>
</feature>
<keyword evidence="5 14" id="KW-0808">Transferase</keyword>
<dbReference type="Pfam" id="PF21342">
    <property type="entry name" value="SoxA-TsdA_cyt-c"/>
    <property type="match status" value="2"/>
</dbReference>
<protein>
    <recommendedName>
        <fullName evidence="14">SoxAX cytochrome complex subunit A</fullName>
        <ecNumber evidence="14">2.8.5.2</ecNumber>
    </recommendedName>
    <alternativeName>
        <fullName evidence="14">Protein SoxA</fullName>
    </alternativeName>
    <alternativeName>
        <fullName evidence="14">Sulfur oxidizing protein A</fullName>
    </alternativeName>
    <alternativeName>
        <fullName evidence="14">Thiosulfate-oxidizing multienzyme system protein SoxA</fullName>
    </alternativeName>
</protein>
<evidence type="ECO:0000256" key="8">
    <source>
        <dbReference type="ARBA" id="ARBA00022764"/>
    </source>
</evidence>
<dbReference type="Proteomes" id="UP000321058">
    <property type="component" value="Unassembled WGS sequence"/>
</dbReference>
<evidence type="ECO:0000259" key="19">
    <source>
        <dbReference type="Pfam" id="PF21342"/>
    </source>
</evidence>
<dbReference type="GO" id="GO:0070069">
    <property type="term" value="C:cytochrome complex"/>
    <property type="evidence" value="ECO:0007669"/>
    <property type="project" value="InterPro"/>
</dbReference>
<dbReference type="AlphaFoldDB" id="A0A512NPX5"/>
<evidence type="ECO:0000256" key="10">
    <source>
        <dbReference type="ARBA" id="ARBA00023004"/>
    </source>
</evidence>
<feature type="signal peptide" evidence="18">
    <location>
        <begin position="1"/>
        <end position="27"/>
    </location>
</feature>
<feature type="binding site" description="axial binding residue" evidence="17">
    <location>
        <position position="182"/>
    </location>
    <ligand>
        <name>heme c</name>
        <dbReference type="ChEBI" id="CHEBI:61717"/>
        <label>2</label>
    </ligand>
    <ligandPart>
        <name>Fe</name>
        <dbReference type="ChEBI" id="CHEBI:18248"/>
    </ligandPart>
</feature>
<evidence type="ECO:0000256" key="4">
    <source>
        <dbReference type="ARBA" id="ARBA00022617"/>
    </source>
</evidence>
<evidence type="ECO:0000256" key="6">
    <source>
        <dbReference type="ARBA" id="ARBA00022723"/>
    </source>
</evidence>
<dbReference type="GO" id="GO:0016740">
    <property type="term" value="F:transferase activity"/>
    <property type="evidence" value="ECO:0007669"/>
    <property type="project" value="UniProtKB-KW"/>
</dbReference>
<keyword evidence="7 18" id="KW-0732">Signal</keyword>
<feature type="domain" description="Cytochrome c" evidence="19">
    <location>
        <begin position="162"/>
        <end position="254"/>
    </location>
</feature>
<reference evidence="20 21" key="1">
    <citation type="submission" date="2019-07" db="EMBL/GenBank/DDBJ databases">
        <title>Whole genome shotgun sequence of Reyranella soli NBRC 108950.</title>
        <authorList>
            <person name="Hosoyama A."/>
            <person name="Uohara A."/>
            <person name="Ohji S."/>
            <person name="Ichikawa N."/>
        </authorList>
    </citation>
    <scope>NUCLEOTIDE SEQUENCE [LARGE SCALE GENOMIC DNA]</scope>
    <source>
        <strain evidence="20 21">NBRC 108950</strain>
    </source>
</reference>
<evidence type="ECO:0000256" key="13">
    <source>
        <dbReference type="ARBA" id="ARBA00048423"/>
    </source>
</evidence>
<dbReference type="GO" id="GO:0019417">
    <property type="term" value="P:sulfur oxidation"/>
    <property type="evidence" value="ECO:0007669"/>
    <property type="project" value="InterPro"/>
</dbReference>
<dbReference type="InterPro" id="IPR009056">
    <property type="entry name" value="Cyt_c-like_dom"/>
</dbReference>
<dbReference type="GO" id="GO:0046872">
    <property type="term" value="F:metal ion binding"/>
    <property type="evidence" value="ECO:0007669"/>
    <property type="project" value="UniProtKB-KW"/>
</dbReference>
<evidence type="ECO:0000256" key="18">
    <source>
        <dbReference type="SAM" id="SignalP"/>
    </source>
</evidence>
<evidence type="ECO:0000256" key="5">
    <source>
        <dbReference type="ARBA" id="ARBA00022679"/>
    </source>
</evidence>
<comment type="subunit">
    <text evidence="2 14">Heterodimer of SoxA and SoxX.</text>
</comment>
<feature type="binding site" description="covalent" evidence="16">
    <location>
        <position position="181"/>
    </location>
    <ligand>
        <name>heme c</name>
        <dbReference type="ChEBI" id="CHEBI:61717"/>
        <label>2</label>
    </ligand>
</feature>
<dbReference type="NCBIfam" id="TIGR04484">
    <property type="entry name" value="thiosulf_SoxA"/>
    <property type="match status" value="1"/>
</dbReference>
<evidence type="ECO:0000256" key="11">
    <source>
        <dbReference type="ARBA" id="ARBA00025746"/>
    </source>
</evidence>
<keyword evidence="10 14" id="KW-0408">Iron</keyword>
<dbReference type="InterPro" id="IPR025710">
    <property type="entry name" value="SoxA"/>
</dbReference>
<evidence type="ECO:0000256" key="16">
    <source>
        <dbReference type="PIRSR" id="PIRSR038455-2"/>
    </source>
</evidence>
<feature type="binding site" description="axial binding residue" evidence="17">
    <location>
        <position position="83"/>
    </location>
    <ligand>
        <name>heme c</name>
        <dbReference type="ChEBI" id="CHEBI:61717"/>
        <label>1</label>
    </ligand>
    <ligandPart>
        <name>Fe</name>
        <dbReference type="ChEBI" id="CHEBI:18248"/>
    </ligandPart>
</feature>
<name>A0A512NPX5_9HYPH</name>
<feature type="binding site" description="axial binding residue" evidence="17">
    <location>
        <position position="223"/>
    </location>
    <ligand>
        <name>heme c</name>
        <dbReference type="ChEBI" id="CHEBI:61717"/>
        <label>2</label>
    </ligand>
    <ligandPart>
        <name>Fe</name>
        <dbReference type="ChEBI" id="CHEBI:18248"/>
    </ligandPart>
</feature>
<feature type="chain" id="PRO_5022148038" description="SoxAX cytochrome complex subunit A" evidence="18">
    <location>
        <begin position="28"/>
        <end position="262"/>
    </location>
</feature>
<dbReference type="GO" id="GO:0042597">
    <property type="term" value="C:periplasmic space"/>
    <property type="evidence" value="ECO:0007669"/>
    <property type="project" value="UniProtKB-SubCell"/>
</dbReference>
<dbReference type="EMBL" id="BKAJ01000194">
    <property type="protein sequence ID" value="GEP60993.1"/>
    <property type="molecule type" value="Genomic_DNA"/>
</dbReference>
<evidence type="ECO:0000256" key="15">
    <source>
        <dbReference type="PIRSR" id="PIRSR038455-1"/>
    </source>
</evidence>
<keyword evidence="9 14" id="KW-0249">Electron transport</keyword>
<sequence length="262" mass="28587">MTLPDLLGRRAVLALLPVVFAASFALAQAGADKRRSGYQDMGAALQKMQDDDTANPGMLFVQLGRQLWAKPVGAANKSCADCHALADMKGVAVRYPAMPKDGDKPIDLEGRIRLCRTAHQQAEPLAPESQDLLALMAVVANQSRGMSIAPSNDPRLVPFREQGAAIYQRRQGQLNLSCAICHDDNAGKKLAGVTIPEAHPTGYPLYRLEWQALGSLKRRLRNCLVGIRAEAYPYDSVDYVALEIYLMDRAKGMVFESPGVRP</sequence>
<comment type="caution">
    <text evidence="20">The sequence shown here is derived from an EMBL/GenBank/DDBJ whole genome shotgun (WGS) entry which is preliminary data.</text>
</comment>
<evidence type="ECO:0000256" key="7">
    <source>
        <dbReference type="ARBA" id="ARBA00022729"/>
    </source>
</evidence>